<evidence type="ECO:0000313" key="2">
    <source>
        <dbReference type="Proteomes" id="UP001275440"/>
    </source>
</evidence>
<gene>
    <name evidence="1" type="ORF">F8M49_01900</name>
</gene>
<comment type="caution">
    <text evidence="1">The sequence shown here is derived from an EMBL/GenBank/DDBJ whole genome shotgun (WGS) entry which is preliminary data.</text>
</comment>
<organism evidence="1 2">
    <name type="scientific">Rhodococcus zopfii</name>
    <dbReference type="NCBI Taxonomy" id="43772"/>
    <lineage>
        <taxon>Bacteria</taxon>
        <taxon>Bacillati</taxon>
        <taxon>Actinomycetota</taxon>
        <taxon>Actinomycetes</taxon>
        <taxon>Mycobacteriales</taxon>
        <taxon>Nocardiaceae</taxon>
        <taxon>Rhodococcus</taxon>
    </lineage>
</organism>
<protein>
    <submittedName>
        <fullName evidence="1">Uncharacterized protein</fullName>
    </submittedName>
</protein>
<reference evidence="1 2" key="1">
    <citation type="submission" date="2019-10" db="EMBL/GenBank/DDBJ databases">
        <title>Draft Genome Assembly of Rhodococcus zopfii DSM44189.</title>
        <authorList>
            <person name="Sutton J.M."/>
            <person name="Akob D.M."/>
            <person name="Bushman T.J."/>
        </authorList>
    </citation>
    <scope>NUCLEOTIDE SEQUENCE [LARGE SCALE GENOMIC DNA]</scope>
    <source>
        <strain evidence="1 2">DSM 44189</strain>
    </source>
</reference>
<evidence type="ECO:0000313" key="1">
    <source>
        <dbReference type="EMBL" id="MDV2474478.1"/>
    </source>
</evidence>
<sequence length="96" mass="10446">MEFNAMIELDVPVALLSDEDVDDLLEPIVPHHGSVGCSGNALVHLTVTVDAADAAHATQIVHDLLRTSYADYRVNYVDVLPTSAFDAIFGFGDYFH</sequence>
<dbReference type="Proteomes" id="UP001275440">
    <property type="component" value="Unassembled WGS sequence"/>
</dbReference>
<dbReference type="EMBL" id="WBMO01000001">
    <property type="protein sequence ID" value="MDV2474478.1"/>
    <property type="molecule type" value="Genomic_DNA"/>
</dbReference>
<dbReference type="RefSeq" id="WP_371306059.1">
    <property type="nucleotide sequence ID" value="NZ_JAWKJJ010000001.1"/>
</dbReference>
<accession>A0ABU3WKG9</accession>
<name>A0ABU3WKG9_9NOCA</name>
<proteinExistence type="predicted"/>
<keyword evidence="2" id="KW-1185">Reference proteome</keyword>